<gene>
    <name evidence="1" type="ORF">H2200_013010</name>
</gene>
<sequence length="187" mass="21645">MPFSFRMLIGLKPPALFNSLWSEREPCTEMVISEQRILVVKWANRDRNNKEYMVMHTIYAFDGTKIFDNLPVIFRAPQSCSFELMRDLQRHLKKQNLSTWDIKAALQVSNSSIPPLFLHKASSNNVETHLILIERKKPCECHKLWKPRHELKVVENPARMNGERGPGRVGENGVWVSDEYRAGCLPG</sequence>
<reference evidence="1" key="1">
    <citation type="submission" date="2022-10" db="EMBL/GenBank/DDBJ databases">
        <title>Culturing micro-colonial fungi from biological soil crusts in the Mojave desert and describing Neophaeococcomyces mojavensis, and introducing the new genera and species Taxawa tesnikishii.</title>
        <authorList>
            <person name="Kurbessoian T."/>
            <person name="Stajich J.E."/>
        </authorList>
    </citation>
    <scope>NUCLEOTIDE SEQUENCE</scope>
    <source>
        <strain evidence="1">TK_41</strain>
    </source>
</reference>
<dbReference type="EMBL" id="JAPDRK010000026">
    <property type="protein sequence ID" value="KAJ9602467.1"/>
    <property type="molecule type" value="Genomic_DNA"/>
</dbReference>
<dbReference type="Proteomes" id="UP001172673">
    <property type="component" value="Unassembled WGS sequence"/>
</dbReference>
<keyword evidence="2" id="KW-1185">Reference proteome</keyword>
<organism evidence="1 2">
    <name type="scientific">Cladophialophora chaetospira</name>
    <dbReference type="NCBI Taxonomy" id="386627"/>
    <lineage>
        <taxon>Eukaryota</taxon>
        <taxon>Fungi</taxon>
        <taxon>Dikarya</taxon>
        <taxon>Ascomycota</taxon>
        <taxon>Pezizomycotina</taxon>
        <taxon>Eurotiomycetes</taxon>
        <taxon>Chaetothyriomycetidae</taxon>
        <taxon>Chaetothyriales</taxon>
        <taxon>Herpotrichiellaceae</taxon>
        <taxon>Cladophialophora</taxon>
    </lineage>
</organism>
<name>A0AA39CBQ6_9EURO</name>
<protein>
    <submittedName>
        <fullName evidence="1">Uncharacterized protein</fullName>
    </submittedName>
</protein>
<evidence type="ECO:0000313" key="2">
    <source>
        <dbReference type="Proteomes" id="UP001172673"/>
    </source>
</evidence>
<proteinExistence type="predicted"/>
<evidence type="ECO:0000313" key="1">
    <source>
        <dbReference type="EMBL" id="KAJ9602467.1"/>
    </source>
</evidence>
<comment type="caution">
    <text evidence="1">The sequence shown here is derived from an EMBL/GenBank/DDBJ whole genome shotgun (WGS) entry which is preliminary data.</text>
</comment>
<accession>A0AA39CBQ6</accession>
<dbReference type="AlphaFoldDB" id="A0AA39CBQ6"/>